<sequence>MINIIHSLAIIIGVLAYYFSDVNSSSGFSNTLLPLIAMLSFIYGVIVTVNMLYNLRKQPKTNDKAADILFQSMKELTNKEQAQQEGTLGDPASVATKNTSVD</sequence>
<gene>
    <name evidence="3" type="ORF">MNBD_GAMMA23-1265</name>
</gene>
<dbReference type="AlphaFoldDB" id="A0A3B0ZUE2"/>
<accession>A0A3B0ZUE2</accession>
<evidence type="ECO:0000256" key="2">
    <source>
        <dbReference type="SAM" id="Phobius"/>
    </source>
</evidence>
<keyword evidence="2" id="KW-1133">Transmembrane helix</keyword>
<feature type="transmembrane region" description="Helical" evidence="2">
    <location>
        <begin position="32"/>
        <end position="53"/>
    </location>
</feature>
<keyword evidence="2" id="KW-0472">Membrane</keyword>
<protein>
    <submittedName>
        <fullName evidence="3">Uncharacterized protein</fullName>
    </submittedName>
</protein>
<feature type="region of interest" description="Disordered" evidence="1">
    <location>
        <begin position="79"/>
        <end position="102"/>
    </location>
</feature>
<name>A0A3B0ZUE2_9ZZZZ</name>
<keyword evidence="2" id="KW-0812">Transmembrane</keyword>
<evidence type="ECO:0000256" key="1">
    <source>
        <dbReference type="SAM" id="MobiDB-lite"/>
    </source>
</evidence>
<proteinExistence type="predicted"/>
<dbReference type="EMBL" id="UOFT01000055">
    <property type="protein sequence ID" value="VAW97108.1"/>
    <property type="molecule type" value="Genomic_DNA"/>
</dbReference>
<evidence type="ECO:0000313" key="3">
    <source>
        <dbReference type="EMBL" id="VAW97108.1"/>
    </source>
</evidence>
<reference evidence="3" key="1">
    <citation type="submission" date="2018-06" db="EMBL/GenBank/DDBJ databases">
        <authorList>
            <person name="Zhirakovskaya E."/>
        </authorList>
    </citation>
    <scope>NUCLEOTIDE SEQUENCE</scope>
</reference>
<organism evidence="3">
    <name type="scientific">hydrothermal vent metagenome</name>
    <dbReference type="NCBI Taxonomy" id="652676"/>
    <lineage>
        <taxon>unclassified sequences</taxon>
        <taxon>metagenomes</taxon>
        <taxon>ecological metagenomes</taxon>
    </lineage>
</organism>